<evidence type="ECO:0008006" key="5">
    <source>
        <dbReference type="Google" id="ProtNLM"/>
    </source>
</evidence>
<dbReference type="AlphaFoldDB" id="U1LQR6"/>
<reference evidence="3 4" key="1">
    <citation type="journal article" date="2013" name="Genome Announc.">
        <title>First draft genome sequence from a member of the genus agrococcus, isolated from modern microbialites.</title>
        <authorList>
            <person name="White R.A.III."/>
            <person name="Grassa C.J."/>
            <person name="Suttle C.A."/>
        </authorList>
    </citation>
    <scope>NUCLEOTIDE SEQUENCE [LARGE SCALE GENOMIC DNA]</scope>
    <source>
        <strain evidence="3 4">RW1</strain>
    </source>
</reference>
<dbReference type="InterPro" id="IPR055101">
    <property type="entry name" value="AIPR_N"/>
</dbReference>
<dbReference type="RefSeq" id="WP_021010288.1">
    <property type="nucleotide sequence ID" value="NZ_ASHR01000021.1"/>
</dbReference>
<dbReference type="InterPro" id="IPR018891">
    <property type="entry name" value="AIPR_C"/>
</dbReference>
<evidence type="ECO:0000259" key="1">
    <source>
        <dbReference type="Pfam" id="PF10592"/>
    </source>
</evidence>
<protein>
    <recommendedName>
        <fullName evidence="5">AIPR protein</fullName>
    </recommendedName>
</protein>
<organism evidence="3 4">
    <name type="scientific">Agrococcus pavilionensis RW1</name>
    <dbReference type="NCBI Taxonomy" id="1330458"/>
    <lineage>
        <taxon>Bacteria</taxon>
        <taxon>Bacillati</taxon>
        <taxon>Actinomycetota</taxon>
        <taxon>Actinomycetes</taxon>
        <taxon>Micrococcales</taxon>
        <taxon>Microbacteriaceae</taxon>
        <taxon>Agrococcus</taxon>
    </lineage>
</organism>
<dbReference type="Pfam" id="PF10592">
    <property type="entry name" value="AIPR"/>
    <property type="match status" value="1"/>
</dbReference>
<sequence>MMNDYFFELQNAIHAQAAGSKQFTLEAFATEVVERLQEAEVLVDVSVHPIVDVAGRNRRRLGLLGYAHEQADDSLLILVGLHTEDPDAILTRTEATKVFDAGVHFVEQSADGWLQENLEISSPAVELAVYLQKLLASNGDMRVERIKFLLITDATMSERITTVASREVVGRRASFEIWDLGRLEALAHSKTGLEDLVIDLTRWLPDGLPCLPASDTDEEAHSYLAVLPGDVLASVFREHGSRLLESNVRTYLSARGKVNKGIQATLLNEPSMFLAYNNGLTTTATDVTLVATPSGPAITAIENWQIVNGGQTTSSLVHFLRTGTGRSLDDVYVQMKLVKVVPERAAEIVASVSRFANSQNKVNEADFFSNSQFHVELEKISNRVKAPAREGEQYQTGWFYERTRGQYESRRNALVASQQKKFDLEFPKHQKVTKTDWAKYAFSWSKRPHIVSKGAQANFMAYAEEANKLWEASPDLVNDAYFRTGIAKAIMFRDLRLGVLAADWYGKGYLANIVTYAMAKLSFEIERSGRGKFDFERTWRSQALTPVALGQLLVAAKLAQEVLNDPRRSQANVTQWAKQEACWKMLQGRPMQLSAATVDELMDESTHRSLQSAARADARVDAEFQVVSRVMQVKSDVWRRVIEHGVRQGFVGPVERDIVQRFAGGRAVPSDRQARKMLEVLERAADHTVIYRNEF</sequence>
<keyword evidence="4" id="KW-1185">Reference proteome</keyword>
<dbReference type="Proteomes" id="UP000016462">
    <property type="component" value="Unassembled WGS sequence"/>
</dbReference>
<evidence type="ECO:0000259" key="2">
    <source>
        <dbReference type="Pfam" id="PF22879"/>
    </source>
</evidence>
<dbReference type="Pfam" id="PF22879">
    <property type="entry name" value="AIPR_N"/>
    <property type="match status" value="1"/>
</dbReference>
<feature type="domain" description="Abortive infection phage resistance protein N-terminal" evidence="2">
    <location>
        <begin position="28"/>
        <end position="183"/>
    </location>
</feature>
<dbReference type="OrthoDB" id="9806213at2"/>
<dbReference type="EMBL" id="ASHR01000021">
    <property type="protein sequence ID" value="ERG64397.1"/>
    <property type="molecule type" value="Genomic_DNA"/>
</dbReference>
<gene>
    <name evidence="3" type="ORF">L332_08030</name>
</gene>
<proteinExistence type="predicted"/>
<comment type="caution">
    <text evidence="3">The sequence shown here is derived from an EMBL/GenBank/DDBJ whole genome shotgun (WGS) entry which is preliminary data.</text>
</comment>
<feature type="domain" description="Abortive phage infection protein C-terminal" evidence="1">
    <location>
        <begin position="244"/>
        <end position="565"/>
    </location>
</feature>
<evidence type="ECO:0000313" key="3">
    <source>
        <dbReference type="EMBL" id="ERG64397.1"/>
    </source>
</evidence>
<name>U1LQR6_9MICO</name>
<evidence type="ECO:0000313" key="4">
    <source>
        <dbReference type="Proteomes" id="UP000016462"/>
    </source>
</evidence>
<accession>U1LQR6</accession>